<organism evidence="1 2">
    <name type="scientific">Carnegiea gigantea</name>
    <dbReference type="NCBI Taxonomy" id="171969"/>
    <lineage>
        <taxon>Eukaryota</taxon>
        <taxon>Viridiplantae</taxon>
        <taxon>Streptophyta</taxon>
        <taxon>Embryophyta</taxon>
        <taxon>Tracheophyta</taxon>
        <taxon>Spermatophyta</taxon>
        <taxon>Magnoliopsida</taxon>
        <taxon>eudicotyledons</taxon>
        <taxon>Gunneridae</taxon>
        <taxon>Pentapetalae</taxon>
        <taxon>Caryophyllales</taxon>
        <taxon>Cactineae</taxon>
        <taxon>Cactaceae</taxon>
        <taxon>Cactoideae</taxon>
        <taxon>Echinocereeae</taxon>
        <taxon>Carnegiea</taxon>
    </lineage>
</organism>
<dbReference type="Proteomes" id="UP001153076">
    <property type="component" value="Unassembled WGS sequence"/>
</dbReference>
<comment type="caution">
    <text evidence="1">The sequence shown here is derived from an EMBL/GenBank/DDBJ whole genome shotgun (WGS) entry which is preliminary data.</text>
</comment>
<keyword evidence="2" id="KW-1185">Reference proteome</keyword>
<evidence type="ECO:0000313" key="2">
    <source>
        <dbReference type="Proteomes" id="UP001153076"/>
    </source>
</evidence>
<protein>
    <submittedName>
        <fullName evidence="1">Uncharacterized protein</fullName>
    </submittedName>
</protein>
<gene>
    <name evidence="1" type="ORF">Cgig2_019297</name>
</gene>
<dbReference type="AlphaFoldDB" id="A0A9Q1KMS7"/>
<proteinExistence type="predicted"/>
<reference evidence="1" key="1">
    <citation type="submission" date="2022-04" db="EMBL/GenBank/DDBJ databases">
        <title>Carnegiea gigantea Genome sequencing and assembly v2.</title>
        <authorList>
            <person name="Copetti D."/>
            <person name="Sanderson M.J."/>
            <person name="Burquez A."/>
            <person name="Wojciechowski M.F."/>
        </authorList>
    </citation>
    <scope>NUCLEOTIDE SEQUENCE</scope>
    <source>
        <strain evidence="1">SGP5-SGP5p</strain>
        <tissue evidence="1">Aerial part</tissue>
    </source>
</reference>
<accession>A0A9Q1KMS7</accession>
<evidence type="ECO:0000313" key="1">
    <source>
        <dbReference type="EMBL" id="KAJ8446404.1"/>
    </source>
</evidence>
<dbReference type="EMBL" id="JAKOGI010000056">
    <property type="protein sequence ID" value="KAJ8446404.1"/>
    <property type="molecule type" value="Genomic_DNA"/>
</dbReference>
<name>A0A9Q1KMS7_9CARY</name>
<sequence length="182" mass="20670">MMMAAEEGFSLGSMNDFFNESDEGFDGSIDAESFFTILNEENDNSHPLPVEGLEEVKSRQPHLDGWKLANNQWIKLDSSVDQFMTMKMKMAMEEGFSLGSMNDFFDESDEGFDVSIDAESFFTILDEENDNSHPLQVGFSLANSKLSVVGRSGAQKIKGKMELRRVILNCNGEFPMRWKRYM</sequence>